<comment type="caution">
    <text evidence="1">The sequence shown here is derived from an EMBL/GenBank/DDBJ whole genome shotgun (WGS) entry which is preliminary data.</text>
</comment>
<dbReference type="AlphaFoldDB" id="M1X568"/>
<keyword evidence="2" id="KW-1185">Reference proteome</keyword>
<proteinExistence type="predicted"/>
<name>M1X568_9NOST</name>
<dbReference type="EMBL" id="CAIY01000036">
    <property type="protein sequence ID" value="CCH67126.1"/>
    <property type="molecule type" value="Genomic_DNA"/>
</dbReference>
<reference evidence="1 2" key="1">
    <citation type="submission" date="2012-05" db="EMBL/GenBank/DDBJ databases">
        <authorList>
            <person name="Hilton J."/>
        </authorList>
    </citation>
    <scope>NUCLEOTIDE SEQUENCE [LARGE SCALE GENOMIC DNA]</scope>
    <source>
        <strain evidence="1 2">HH01</strain>
    </source>
</reference>
<protein>
    <submittedName>
        <fullName evidence="1">Uncharacterized protein</fullName>
    </submittedName>
</protein>
<organism evidence="1 2">
    <name type="scientific">Richelia intracellularis HH01</name>
    <dbReference type="NCBI Taxonomy" id="1165094"/>
    <lineage>
        <taxon>Bacteria</taxon>
        <taxon>Bacillati</taxon>
        <taxon>Cyanobacteriota</taxon>
        <taxon>Cyanophyceae</taxon>
        <taxon>Nostocales</taxon>
        <taxon>Nostocaceae</taxon>
        <taxon>Richelia</taxon>
    </lineage>
</organism>
<evidence type="ECO:0000313" key="2">
    <source>
        <dbReference type="Proteomes" id="UP000053051"/>
    </source>
</evidence>
<reference evidence="2" key="2">
    <citation type="submission" date="2016-01" db="EMBL/GenBank/DDBJ databases">
        <title>Diatom-associated endosymboitic cyanobacterium lacks core nitrogen metabolism enzymes.</title>
        <authorList>
            <person name="Hilton J.A."/>
            <person name="Foster R.A."/>
            <person name="Tripp H.J."/>
            <person name="Carter B.J."/>
            <person name="Zehr J.P."/>
            <person name="Villareal T.A."/>
        </authorList>
    </citation>
    <scope>NUCLEOTIDE SEQUENCE [LARGE SCALE GENOMIC DNA]</scope>
    <source>
        <strain evidence="2">HH01</strain>
    </source>
</reference>
<gene>
    <name evidence="1" type="ORF">RINTHH_9710</name>
</gene>
<dbReference type="Proteomes" id="UP000053051">
    <property type="component" value="Unassembled WGS sequence"/>
</dbReference>
<evidence type="ECO:0000313" key="1">
    <source>
        <dbReference type="EMBL" id="CCH67126.1"/>
    </source>
</evidence>
<sequence>MFIFPIHQNLSNSQRLLNIVWLSPFLTNCPKQNFVNQEKLIFSLVGSLLLL</sequence>
<accession>M1X568</accession>